<dbReference type="EMBL" id="CP035033">
    <property type="protein sequence ID" value="QAB14707.1"/>
    <property type="molecule type" value="Genomic_DNA"/>
</dbReference>
<dbReference type="GO" id="GO:0008270">
    <property type="term" value="F:zinc ion binding"/>
    <property type="evidence" value="ECO:0007669"/>
    <property type="project" value="UniProtKB-UniRule"/>
</dbReference>
<evidence type="ECO:0000256" key="4">
    <source>
        <dbReference type="ARBA" id="ARBA00022723"/>
    </source>
</evidence>
<sequence>MIHLDFQVATDEVDEADLPTYEQCLEWVDAALLEDWGMGETELTIRLVDQDEIQQLNRDYRGKDKPTNVLSFPFENPPGLVDLGEELPYLGDLVISAAVVEAEAAEQNKPILAHWAHMIVHGCLHLQGMDHLDDDEANEMEALEIEILNGLGFDSPYEKA</sequence>
<comment type="subcellular location">
    <subcellularLocation>
        <location evidence="8">Cytoplasm</location>
    </subcellularLocation>
</comment>
<keyword evidence="7 8" id="KW-0862">Zinc</keyword>
<evidence type="ECO:0000313" key="10">
    <source>
        <dbReference type="Proteomes" id="UP000285478"/>
    </source>
</evidence>
<feature type="binding site" evidence="8">
    <location>
        <position position="125"/>
    </location>
    <ligand>
        <name>Zn(2+)</name>
        <dbReference type="ChEBI" id="CHEBI:29105"/>
        <note>catalytic</note>
    </ligand>
</feature>
<dbReference type="Proteomes" id="UP000285478">
    <property type="component" value="Chromosome"/>
</dbReference>
<keyword evidence="8" id="KW-0698">rRNA processing</keyword>
<evidence type="ECO:0000256" key="7">
    <source>
        <dbReference type="ARBA" id="ARBA00022833"/>
    </source>
</evidence>
<keyword evidence="6 8" id="KW-0378">Hydrolase</keyword>
<dbReference type="RefSeq" id="WP_128384414.1">
    <property type="nucleotide sequence ID" value="NZ_CP035033.1"/>
</dbReference>
<dbReference type="KEGG" id="htr:EPV75_02980"/>
<dbReference type="Pfam" id="PF02130">
    <property type="entry name" value="YbeY"/>
    <property type="match status" value="1"/>
</dbReference>
<comment type="cofactor">
    <cofactor evidence="8">
        <name>Zn(2+)</name>
        <dbReference type="ChEBI" id="CHEBI:29105"/>
    </cofactor>
    <text evidence="8">Binds 1 zinc ion.</text>
</comment>
<dbReference type="InterPro" id="IPR023091">
    <property type="entry name" value="MetalPrtase_cat_dom_sf_prd"/>
</dbReference>
<dbReference type="GO" id="GO:0004222">
    <property type="term" value="F:metalloendopeptidase activity"/>
    <property type="evidence" value="ECO:0007669"/>
    <property type="project" value="InterPro"/>
</dbReference>
<comment type="function">
    <text evidence="8">Single strand-specific metallo-endoribonuclease involved in late-stage 70S ribosome quality control and in maturation of the 3' terminus of the 16S rRNA.</text>
</comment>
<dbReference type="PANTHER" id="PTHR46986:SF1">
    <property type="entry name" value="ENDORIBONUCLEASE YBEY, CHLOROPLASTIC"/>
    <property type="match status" value="1"/>
</dbReference>
<keyword evidence="5 8" id="KW-0255">Endonuclease</keyword>
<dbReference type="NCBIfam" id="TIGR00043">
    <property type="entry name" value="rRNA maturation RNase YbeY"/>
    <property type="match status" value="1"/>
</dbReference>
<name>A0A410H1C6_9GAMM</name>
<evidence type="ECO:0000256" key="8">
    <source>
        <dbReference type="HAMAP-Rule" id="MF_00009"/>
    </source>
</evidence>
<dbReference type="SUPFAM" id="SSF55486">
    <property type="entry name" value="Metalloproteases ('zincins'), catalytic domain"/>
    <property type="match status" value="1"/>
</dbReference>
<evidence type="ECO:0000256" key="5">
    <source>
        <dbReference type="ARBA" id="ARBA00022759"/>
    </source>
</evidence>
<keyword evidence="8" id="KW-0963">Cytoplasm</keyword>
<evidence type="ECO:0000313" key="9">
    <source>
        <dbReference type="EMBL" id="QAB14707.1"/>
    </source>
</evidence>
<evidence type="ECO:0000256" key="1">
    <source>
        <dbReference type="ARBA" id="ARBA00010875"/>
    </source>
</evidence>
<keyword evidence="3 8" id="KW-0540">Nuclease</keyword>
<keyword evidence="4 8" id="KW-0479">Metal-binding</keyword>
<dbReference type="Gene3D" id="3.40.390.30">
    <property type="entry name" value="Metalloproteases ('zincins'), catalytic domain"/>
    <property type="match status" value="1"/>
</dbReference>
<feature type="binding site" evidence="8">
    <location>
        <position position="121"/>
    </location>
    <ligand>
        <name>Zn(2+)</name>
        <dbReference type="ChEBI" id="CHEBI:29105"/>
        <note>catalytic</note>
    </ligand>
</feature>
<feature type="binding site" evidence="8">
    <location>
        <position position="131"/>
    </location>
    <ligand>
        <name>Zn(2+)</name>
        <dbReference type="ChEBI" id="CHEBI:29105"/>
        <note>catalytic</note>
    </ligand>
</feature>
<accession>A0A410H1C6</accession>
<gene>
    <name evidence="8 9" type="primary">ybeY</name>
    <name evidence="9" type="ORF">EPV75_02980</name>
</gene>
<proteinExistence type="inferred from homology"/>
<protein>
    <recommendedName>
        <fullName evidence="8">Endoribonuclease YbeY</fullName>
        <ecNumber evidence="8">3.1.-.-</ecNumber>
    </recommendedName>
</protein>
<keyword evidence="2 8" id="KW-0690">Ribosome biogenesis</keyword>
<dbReference type="InterPro" id="IPR002036">
    <property type="entry name" value="YbeY"/>
</dbReference>
<comment type="similarity">
    <text evidence="1 8">Belongs to the endoribonuclease YbeY family.</text>
</comment>
<reference evidence="9 10" key="1">
    <citation type="journal article" date="2018" name="Environ. Microbiol.">
        <title>Genomes of ubiquitous marine and hypersaline Hydrogenovibrio, Thiomicrorhabdus and Thiomicrospira spp. encode a diversity of mechanisms to sustain chemolithoautotrophy in heterogeneous environments.</title>
        <authorList>
            <person name="Scott K.M."/>
            <person name="Williams J."/>
            <person name="Porter C.M.B."/>
            <person name="Russel S."/>
            <person name="Harmer T.L."/>
            <person name="Paul J.H."/>
            <person name="Antonen K.M."/>
            <person name="Bridges M.K."/>
            <person name="Camper G.J."/>
            <person name="Campla C.K."/>
            <person name="Casella L.G."/>
            <person name="Chase E."/>
            <person name="Conrad J.W."/>
            <person name="Cruz M.C."/>
            <person name="Dunlap D.S."/>
            <person name="Duran L."/>
            <person name="Fahsbender E.M."/>
            <person name="Goldsmith D.B."/>
            <person name="Keeley R.F."/>
            <person name="Kondoff M.R."/>
            <person name="Kussy B.I."/>
            <person name="Lane M.K."/>
            <person name="Lawler S."/>
            <person name="Leigh B.A."/>
            <person name="Lewis C."/>
            <person name="Lostal L.M."/>
            <person name="Marking D."/>
            <person name="Mancera P.A."/>
            <person name="McClenthan E.C."/>
            <person name="McIntyre E.A."/>
            <person name="Mine J.A."/>
            <person name="Modi S."/>
            <person name="Moore B.D."/>
            <person name="Morgan W.A."/>
            <person name="Nelson K.M."/>
            <person name="Nguyen K.N."/>
            <person name="Ogburn N."/>
            <person name="Parrino D.G."/>
            <person name="Pedapudi A.D."/>
            <person name="Pelham R.P."/>
            <person name="Preece A.M."/>
            <person name="Rampersad E.A."/>
            <person name="Richardson J.C."/>
            <person name="Rodgers C.M."/>
            <person name="Schaffer B.L."/>
            <person name="Sheridan N.E."/>
            <person name="Solone M.R."/>
            <person name="Staley Z.R."/>
            <person name="Tabuchi M."/>
            <person name="Waide R.J."/>
            <person name="Wanjugi P.W."/>
            <person name="Young S."/>
            <person name="Clum A."/>
            <person name="Daum C."/>
            <person name="Huntemann M."/>
            <person name="Ivanova N."/>
            <person name="Kyrpides N."/>
            <person name="Mikhailova N."/>
            <person name="Palaniappan K."/>
            <person name="Pillay M."/>
            <person name="Reddy T.B.K."/>
            <person name="Shapiro N."/>
            <person name="Stamatis D."/>
            <person name="Varghese N."/>
            <person name="Woyke T."/>
            <person name="Boden R."/>
            <person name="Freyermuth S.K."/>
            <person name="Kerfeld C.A."/>
        </authorList>
    </citation>
    <scope>NUCLEOTIDE SEQUENCE [LARGE SCALE GENOMIC DNA]</scope>
    <source>
        <strain evidence="9 10">JR-2</strain>
    </source>
</reference>
<evidence type="ECO:0000256" key="3">
    <source>
        <dbReference type="ARBA" id="ARBA00022722"/>
    </source>
</evidence>
<evidence type="ECO:0000256" key="6">
    <source>
        <dbReference type="ARBA" id="ARBA00022801"/>
    </source>
</evidence>
<dbReference type="InterPro" id="IPR020549">
    <property type="entry name" value="YbeY_CS"/>
</dbReference>
<evidence type="ECO:0000256" key="2">
    <source>
        <dbReference type="ARBA" id="ARBA00022517"/>
    </source>
</evidence>
<keyword evidence="10" id="KW-1185">Reference proteome</keyword>
<dbReference type="GO" id="GO:0006364">
    <property type="term" value="P:rRNA processing"/>
    <property type="evidence" value="ECO:0007669"/>
    <property type="project" value="UniProtKB-UniRule"/>
</dbReference>
<dbReference type="PANTHER" id="PTHR46986">
    <property type="entry name" value="ENDORIBONUCLEASE YBEY, CHLOROPLASTIC"/>
    <property type="match status" value="1"/>
</dbReference>
<dbReference type="EC" id="3.1.-.-" evidence="8"/>
<dbReference type="PROSITE" id="PS01306">
    <property type="entry name" value="UPF0054"/>
    <property type="match status" value="1"/>
</dbReference>
<dbReference type="GO" id="GO:0005737">
    <property type="term" value="C:cytoplasm"/>
    <property type="evidence" value="ECO:0007669"/>
    <property type="project" value="UniProtKB-SubCell"/>
</dbReference>
<dbReference type="HAMAP" id="MF_00009">
    <property type="entry name" value="Endoribonucl_YbeY"/>
    <property type="match status" value="1"/>
</dbReference>
<organism evidence="9 10">
    <name type="scientific">Hydrogenovibrio thermophilus</name>
    <dbReference type="NCBI Taxonomy" id="265883"/>
    <lineage>
        <taxon>Bacteria</taxon>
        <taxon>Pseudomonadati</taxon>
        <taxon>Pseudomonadota</taxon>
        <taxon>Gammaproteobacteria</taxon>
        <taxon>Thiotrichales</taxon>
        <taxon>Piscirickettsiaceae</taxon>
        <taxon>Hydrogenovibrio</taxon>
    </lineage>
</organism>
<dbReference type="GO" id="GO:0004521">
    <property type="term" value="F:RNA endonuclease activity"/>
    <property type="evidence" value="ECO:0007669"/>
    <property type="project" value="UniProtKB-UniRule"/>
</dbReference>
<dbReference type="AlphaFoldDB" id="A0A410H1C6"/>